<evidence type="ECO:0000313" key="1">
    <source>
        <dbReference type="EMBL" id="MBB5895500.1"/>
    </source>
</evidence>
<protein>
    <recommendedName>
        <fullName evidence="3">ER-bound oxygenase mpaB/mpaB'/Rubber oxygenase catalytic domain-containing protein</fullName>
    </recommendedName>
</protein>
<reference evidence="1 2" key="1">
    <citation type="submission" date="2020-08" db="EMBL/GenBank/DDBJ databases">
        <title>Sequencing the genomes of 1000 actinobacteria strains.</title>
        <authorList>
            <person name="Klenk H.-P."/>
        </authorList>
    </citation>
    <scope>NUCLEOTIDE SEQUENCE [LARGE SCALE GENOMIC DNA]</scope>
    <source>
        <strain evidence="1 2">DSM 43851</strain>
    </source>
</reference>
<dbReference type="EMBL" id="JACHIR010000001">
    <property type="protein sequence ID" value="MBB5895500.1"/>
    <property type="molecule type" value="Genomic_DNA"/>
</dbReference>
<gene>
    <name evidence="1" type="ORF">BJ998_006696</name>
</gene>
<dbReference type="PANTHER" id="PTHR36124">
    <property type="match status" value="1"/>
</dbReference>
<dbReference type="AlphaFoldDB" id="A0A7W9KMW8"/>
<organism evidence="1 2">
    <name type="scientific">Kutzneria kofuensis</name>
    <dbReference type="NCBI Taxonomy" id="103725"/>
    <lineage>
        <taxon>Bacteria</taxon>
        <taxon>Bacillati</taxon>
        <taxon>Actinomycetota</taxon>
        <taxon>Actinomycetes</taxon>
        <taxon>Pseudonocardiales</taxon>
        <taxon>Pseudonocardiaceae</taxon>
        <taxon>Kutzneria</taxon>
    </lineage>
</organism>
<evidence type="ECO:0008006" key="3">
    <source>
        <dbReference type="Google" id="ProtNLM"/>
    </source>
</evidence>
<dbReference type="PANTHER" id="PTHR36124:SF1">
    <property type="entry name" value="ER-BOUND OXYGENASE MPAB_MPAB'_RUBBER OXYGENASE CATALYTIC DOMAIN-CONTAINING PROTEIN"/>
    <property type="match status" value="1"/>
</dbReference>
<sequence length="261" mass="28550">MREQHAAAEAITWNLLTGPTFWDFWLGLAVGLCHVSAVPHLAAAFGSTGEFESDPNARSKSALRLLLTVARLGTEHPTTRAALSRMNQGHRHVRLTRDDVRYGLAVVAEYPMWWAERFGRRPWSDIEVAATIAFYTRLGHHMGLRDLPGDRAGLQRLIEDYEQEHQDFSTTGARLVSAQLTDVVGGNKLLQTLGRVGLASALGDRTRVAVGLPVLGPATAMIARTSLRLLSRIMSRRTPSLPSLDDRTVLTESTAAAPVPA</sequence>
<accession>A0A7W9KMW8</accession>
<keyword evidence="2" id="KW-1185">Reference proteome</keyword>
<dbReference type="RefSeq" id="WP_184867285.1">
    <property type="nucleotide sequence ID" value="NZ_BAAAWY010000098.1"/>
</dbReference>
<comment type="caution">
    <text evidence="1">The sequence shown here is derived from an EMBL/GenBank/DDBJ whole genome shotgun (WGS) entry which is preliminary data.</text>
</comment>
<dbReference type="GO" id="GO:0016491">
    <property type="term" value="F:oxidoreductase activity"/>
    <property type="evidence" value="ECO:0007669"/>
    <property type="project" value="InterPro"/>
</dbReference>
<name>A0A7W9KMW8_9PSEU</name>
<dbReference type="Proteomes" id="UP000585638">
    <property type="component" value="Unassembled WGS sequence"/>
</dbReference>
<proteinExistence type="predicted"/>
<evidence type="ECO:0000313" key="2">
    <source>
        <dbReference type="Proteomes" id="UP000585638"/>
    </source>
</evidence>
<dbReference type="InterPro" id="IPR046366">
    <property type="entry name" value="MPAB"/>
</dbReference>